<sequence>MIDRYPTGSLYGRLASVTDERLTGLWSDEILHPGSTETVDLVFRRGGSGWLYWSSWSTEFAVSRFTWATPGELVLKFHRTLEGTWSIDNGVTRHDVESDEQEESVVEVGYEIAPGEDPYGTPVTLLSLDRPLTEHLAGSRFAWVEKPVSLSDPSAGAPRPDPSSPR</sequence>
<accession>A0A2P2G2W6</accession>
<proteinExistence type="predicted"/>
<comment type="caution">
    <text evidence="1">The sequence shown here is derived from an EMBL/GenBank/DDBJ whole genome shotgun (WGS) entry which is preliminary data.</text>
</comment>
<dbReference type="Proteomes" id="UP000256220">
    <property type="component" value="Unassembled WGS sequence"/>
</dbReference>
<evidence type="ECO:0000313" key="2">
    <source>
        <dbReference type="Proteomes" id="UP000256220"/>
    </source>
</evidence>
<gene>
    <name evidence="1" type="ORF">BB31_02060</name>
</gene>
<dbReference type="AlphaFoldDB" id="A0A2P2G2W6"/>
<evidence type="ECO:0000313" key="1">
    <source>
        <dbReference type="EMBL" id="KFU83306.1"/>
    </source>
</evidence>
<keyword evidence="2" id="KW-1185">Reference proteome</keyword>
<reference evidence="1 2" key="1">
    <citation type="journal article" date="2014" name="Genome Announc.">
        <title>Draft Genome Sequence of Amycolatopsis lurida NRRL 2430, Producer of the Glycopeptide Family Antibiotic Ristocetin.</title>
        <authorList>
            <person name="Kwun M.J."/>
            <person name="Hong H.J."/>
        </authorList>
    </citation>
    <scope>NUCLEOTIDE SEQUENCE [LARGE SCALE GENOMIC DNA]</scope>
    <source>
        <strain evidence="1 2">NRRL 2430</strain>
    </source>
</reference>
<organism evidence="1 2">
    <name type="scientific">Amycolatopsis lurida NRRL 2430</name>
    <dbReference type="NCBI Taxonomy" id="1460371"/>
    <lineage>
        <taxon>Bacteria</taxon>
        <taxon>Bacillati</taxon>
        <taxon>Actinomycetota</taxon>
        <taxon>Actinomycetes</taxon>
        <taxon>Pseudonocardiales</taxon>
        <taxon>Pseudonocardiaceae</taxon>
        <taxon>Amycolatopsis</taxon>
    </lineage>
</organism>
<name>A0A2P2G2W6_AMYLU</name>
<dbReference type="EMBL" id="JFBM01000001">
    <property type="protein sequence ID" value="KFU83306.1"/>
    <property type="molecule type" value="Genomic_DNA"/>
</dbReference>
<protein>
    <submittedName>
        <fullName evidence="1">Uncharacterized protein</fullName>
    </submittedName>
</protein>